<sequence>MVHKHMLIRRAVTGDPTYLKSLHVHIKKNRDSDIDTCFSLIHLLDPTVIPSTGTFDSFEKAFKDRMERVNLTLNIFFSVFDSIPAEDVSSKQALTTFFGKHLNDIFRWVMLFHSEGMFLPTCALTIIMLQSLDQNLLPRIMTSCRLLELILLIWMRKDRFGRYMVAATHRICPILDMVQGFVIHEPRKALFLQLHEDKPRKMREIAHVVRVRILELKQRYLEGEIQRKFALEQIIKILEVSSVILSRYNRWLAFLVPKDSPNFLCVVVEVLGTISQAATEESYLAALARALRYVCRLVLRAGLNMCPLLMKLLTVLDRGLLTLIIQCLLYLPPANTSRMCAADLFQEISAYAIFSEITRFFSKDGILAAPADLRRIKEVPVGDQECWTVVRVFVAQAVQTFNRRKGQILTTKECDGLGHTHHQEVADSDVRQCSRCHSVIYCSPECQRQDWEQLHHHECPTQSSNYTLHRFEGWISPVNRAWCLVTVEGIVNAHMSTFDMVRLKKGITAPLQPCILVINGLTLPTQANVTQIPSYRKRNHDLPDASLSKRIDAYLSQFLQMQGTIWLVEVLFPYGGATIHYLIRLTKDEDGCLHAISAIPRIWFVLARCCFQKYILIFLVVIVPTAVLSTASMMDTTGPASKGNFSAALDVGLICWYYNVNS</sequence>
<proteinExistence type="predicted"/>
<keyword evidence="3" id="KW-0862">Zinc</keyword>
<evidence type="ECO:0000256" key="3">
    <source>
        <dbReference type="ARBA" id="ARBA00022833"/>
    </source>
</evidence>
<name>A0A4Q2D4S4_9AGAR</name>
<organism evidence="7 8">
    <name type="scientific">Candolleomyces aberdarensis</name>
    <dbReference type="NCBI Taxonomy" id="2316362"/>
    <lineage>
        <taxon>Eukaryota</taxon>
        <taxon>Fungi</taxon>
        <taxon>Dikarya</taxon>
        <taxon>Basidiomycota</taxon>
        <taxon>Agaricomycotina</taxon>
        <taxon>Agaricomycetes</taxon>
        <taxon>Agaricomycetidae</taxon>
        <taxon>Agaricales</taxon>
        <taxon>Agaricineae</taxon>
        <taxon>Psathyrellaceae</taxon>
        <taxon>Candolleomyces</taxon>
    </lineage>
</organism>
<keyword evidence="8" id="KW-1185">Reference proteome</keyword>
<dbReference type="PROSITE" id="PS50865">
    <property type="entry name" value="ZF_MYND_2"/>
    <property type="match status" value="1"/>
</dbReference>
<comment type="caution">
    <text evidence="7">The sequence shown here is derived from an EMBL/GenBank/DDBJ whole genome shotgun (WGS) entry which is preliminary data.</text>
</comment>
<accession>A0A4Q2D4S4</accession>
<evidence type="ECO:0000256" key="1">
    <source>
        <dbReference type="ARBA" id="ARBA00022723"/>
    </source>
</evidence>
<dbReference type="GO" id="GO:0008270">
    <property type="term" value="F:zinc ion binding"/>
    <property type="evidence" value="ECO:0007669"/>
    <property type="project" value="UniProtKB-KW"/>
</dbReference>
<feature type="domain" description="MYND-type" evidence="6">
    <location>
        <begin position="414"/>
        <end position="459"/>
    </location>
</feature>
<dbReference type="OrthoDB" id="2883220at2759"/>
<dbReference type="AlphaFoldDB" id="A0A4Q2D4S4"/>
<keyword evidence="2 4" id="KW-0863">Zinc-finger</keyword>
<evidence type="ECO:0000256" key="2">
    <source>
        <dbReference type="ARBA" id="ARBA00022771"/>
    </source>
</evidence>
<dbReference type="Gene3D" id="6.10.140.2220">
    <property type="match status" value="1"/>
</dbReference>
<dbReference type="Pfam" id="PF01753">
    <property type="entry name" value="zf-MYND"/>
    <property type="match status" value="1"/>
</dbReference>
<keyword evidence="5" id="KW-0472">Membrane</keyword>
<keyword evidence="1" id="KW-0479">Metal-binding</keyword>
<keyword evidence="5" id="KW-0812">Transmembrane</keyword>
<dbReference type="SUPFAM" id="SSF144232">
    <property type="entry name" value="HIT/MYND zinc finger-like"/>
    <property type="match status" value="1"/>
</dbReference>
<keyword evidence="5" id="KW-1133">Transmembrane helix</keyword>
<gene>
    <name evidence="7" type="ORF">EST38_g12382</name>
</gene>
<dbReference type="STRING" id="2316362.A0A4Q2D4S4"/>
<dbReference type="Proteomes" id="UP000290288">
    <property type="component" value="Unassembled WGS sequence"/>
</dbReference>
<dbReference type="InterPro" id="IPR002893">
    <property type="entry name" value="Znf_MYND"/>
</dbReference>
<feature type="transmembrane region" description="Helical" evidence="5">
    <location>
        <begin position="614"/>
        <end position="634"/>
    </location>
</feature>
<evidence type="ECO:0000256" key="5">
    <source>
        <dbReference type="SAM" id="Phobius"/>
    </source>
</evidence>
<evidence type="ECO:0000256" key="4">
    <source>
        <dbReference type="PROSITE-ProRule" id="PRU00134"/>
    </source>
</evidence>
<evidence type="ECO:0000313" key="8">
    <source>
        <dbReference type="Proteomes" id="UP000290288"/>
    </source>
</evidence>
<reference evidence="7 8" key="1">
    <citation type="submission" date="2019-01" db="EMBL/GenBank/DDBJ databases">
        <title>Draft genome sequence of Psathyrella aberdarensis IHI B618.</title>
        <authorList>
            <person name="Buettner E."/>
            <person name="Kellner H."/>
        </authorList>
    </citation>
    <scope>NUCLEOTIDE SEQUENCE [LARGE SCALE GENOMIC DNA]</scope>
    <source>
        <strain evidence="7 8">IHI B618</strain>
    </source>
</reference>
<evidence type="ECO:0000259" key="6">
    <source>
        <dbReference type="PROSITE" id="PS50865"/>
    </source>
</evidence>
<protein>
    <recommendedName>
        <fullName evidence="6">MYND-type domain-containing protein</fullName>
    </recommendedName>
</protein>
<evidence type="ECO:0000313" key="7">
    <source>
        <dbReference type="EMBL" id="RXW13471.1"/>
    </source>
</evidence>
<dbReference type="EMBL" id="SDEE01000905">
    <property type="protein sequence ID" value="RXW13471.1"/>
    <property type="molecule type" value="Genomic_DNA"/>
</dbReference>